<name>A0A8H9CF76_9GAMM</name>
<accession>A0A8H9CF76</accession>
<feature type="domain" description="HNH nuclease" evidence="1">
    <location>
        <begin position="40"/>
        <end position="90"/>
    </location>
</feature>
<sequence>MSKRRKILQNEQLILHSEVNGVCPLCPTVLIYEKNGNNQKGFEIAHIYPLNPLPKEKTLLKNEKKLNSNSDHGDNLICLCFPCHKKYDNNKTVEEYRELVKKKEDILKRKKEQEIWSKTSIEKEIFEIIELLVDQNLVFEDNLEYSPKTIV</sequence>
<protein>
    <recommendedName>
        <fullName evidence="1">HNH nuclease domain-containing protein</fullName>
    </recommendedName>
</protein>
<reference evidence="2 3" key="1">
    <citation type="submission" date="2020-05" db="EMBL/GenBank/DDBJ databases">
        <authorList>
            <person name="Petersen J."/>
            <person name="Sayavedra L."/>
        </authorList>
    </citation>
    <scope>NUCLEOTIDE SEQUENCE [LARGE SCALE GENOMIC DNA]</scope>
    <source>
        <strain evidence="2">B thermophilus SOXS</strain>
    </source>
</reference>
<dbReference type="InterPro" id="IPR003615">
    <property type="entry name" value="HNH_nuc"/>
</dbReference>
<organism evidence="2 3">
    <name type="scientific">Bathymodiolus thermophilus thioautotrophic gill symbiont</name>
    <dbReference type="NCBI Taxonomy" id="2360"/>
    <lineage>
        <taxon>Bacteria</taxon>
        <taxon>Pseudomonadati</taxon>
        <taxon>Pseudomonadota</taxon>
        <taxon>Gammaproteobacteria</taxon>
        <taxon>sulfur-oxidizing symbionts</taxon>
    </lineage>
</organism>
<feature type="non-terminal residue" evidence="2">
    <location>
        <position position="151"/>
    </location>
</feature>
<dbReference type="Proteomes" id="UP000643672">
    <property type="component" value="Unassembled WGS sequence"/>
</dbReference>
<evidence type="ECO:0000259" key="1">
    <source>
        <dbReference type="Pfam" id="PF13391"/>
    </source>
</evidence>
<comment type="caution">
    <text evidence="2">The sequence shown here is derived from an EMBL/GenBank/DDBJ whole genome shotgun (WGS) entry which is preliminary data.</text>
</comment>
<dbReference type="AlphaFoldDB" id="A0A8H9CF76"/>
<dbReference type="Gene3D" id="1.10.30.50">
    <property type="match status" value="1"/>
</dbReference>
<evidence type="ECO:0000313" key="3">
    <source>
        <dbReference type="Proteomes" id="UP000643672"/>
    </source>
</evidence>
<dbReference type="EMBL" id="CAESAQ020000040">
    <property type="protein sequence ID" value="CAB5497358.1"/>
    <property type="molecule type" value="Genomic_DNA"/>
</dbReference>
<evidence type="ECO:0000313" key="2">
    <source>
        <dbReference type="EMBL" id="CAB5497358.1"/>
    </source>
</evidence>
<keyword evidence="3" id="KW-1185">Reference proteome</keyword>
<gene>
    <name evidence="2" type="ORF">THERMOS_656</name>
</gene>
<proteinExistence type="predicted"/>
<dbReference type="Pfam" id="PF13391">
    <property type="entry name" value="HNH_2"/>
    <property type="match status" value="1"/>
</dbReference>